<evidence type="ECO:0000256" key="1">
    <source>
        <dbReference type="SAM" id="Phobius"/>
    </source>
</evidence>
<keyword evidence="1" id="KW-0812">Transmembrane</keyword>
<dbReference type="EMBL" id="JBJUIK010000007">
    <property type="protein sequence ID" value="KAL3523880.1"/>
    <property type="molecule type" value="Genomic_DNA"/>
</dbReference>
<evidence type="ECO:0000313" key="2">
    <source>
        <dbReference type="EMBL" id="KAL3523872.1"/>
    </source>
</evidence>
<keyword evidence="5" id="KW-1185">Reference proteome</keyword>
<organism evidence="3 5">
    <name type="scientific">Cinchona calisaya</name>
    <dbReference type="NCBI Taxonomy" id="153742"/>
    <lineage>
        <taxon>Eukaryota</taxon>
        <taxon>Viridiplantae</taxon>
        <taxon>Streptophyta</taxon>
        <taxon>Embryophyta</taxon>
        <taxon>Tracheophyta</taxon>
        <taxon>Spermatophyta</taxon>
        <taxon>Magnoliopsida</taxon>
        <taxon>eudicotyledons</taxon>
        <taxon>Gunneridae</taxon>
        <taxon>Pentapetalae</taxon>
        <taxon>asterids</taxon>
        <taxon>lamiids</taxon>
        <taxon>Gentianales</taxon>
        <taxon>Rubiaceae</taxon>
        <taxon>Cinchonoideae</taxon>
        <taxon>Cinchoneae</taxon>
        <taxon>Cinchona</taxon>
    </lineage>
</organism>
<evidence type="ECO:0000313" key="4">
    <source>
        <dbReference type="EMBL" id="KAL3523888.1"/>
    </source>
</evidence>
<keyword evidence="1" id="KW-1133">Transmembrane helix</keyword>
<gene>
    <name evidence="2" type="ORF">ACH5RR_016706</name>
    <name evidence="3" type="ORF">ACH5RR_016714</name>
    <name evidence="4" type="ORF">ACH5RR_016722</name>
</gene>
<keyword evidence="1" id="KW-0472">Membrane</keyword>
<protein>
    <recommendedName>
        <fullName evidence="6">Transmembrane protein</fullName>
    </recommendedName>
</protein>
<dbReference type="Proteomes" id="UP001630127">
    <property type="component" value="Unassembled WGS sequence"/>
</dbReference>
<feature type="transmembrane region" description="Helical" evidence="1">
    <location>
        <begin position="71"/>
        <end position="93"/>
    </location>
</feature>
<sequence length="119" mass="14307">MHMKNALQPDFHRLWARDMRSEANLNKRLFTRLLFLPIFSFPLPSRRSNDRKFLVSPSPSPSPSRFPFLRFLIPLPFCFRMFSFTNLICYFSYDVDYPMKKAVTLLQIRFRISCFCIKL</sequence>
<dbReference type="EMBL" id="JBJUIK010000007">
    <property type="protein sequence ID" value="KAL3523888.1"/>
    <property type="molecule type" value="Genomic_DNA"/>
</dbReference>
<dbReference type="EMBL" id="JBJUIK010000007">
    <property type="protein sequence ID" value="KAL3523872.1"/>
    <property type="molecule type" value="Genomic_DNA"/>
</dbReference>
<name>A0ABD2ZWN4_9GENT</name>
<evidence type="ECO:0000313" key="3">
    <source>
        <dbReference type="EMBL" id="KAL3523880.1"/>
    </source>
</evidence>
<proteinExistence type="predicted"/>
<dbReference type="AlphaFoldDB" id="A0ABD2ZWN4"/>
<evidence type="ECO:0000313" key="5">
    <source>
        <dbReference type="Proteomes" id="UP001630127"/>
    </source>
</evidence>
<reference evidence="3 5" key="1">
    <citation type="submission" date="2024-11" db="EMBL/GenBank/DDBJ databases">
        <title>A near-complete genome assembly of Cinchona calisaya.</title>
        <authorList>
            <person name="Lian D.C."/>
            <person name="Zhao X.W."/>
            <person name="Wei L."/>
        </authorList>
    </citation>
    <scope>NUCLEOTIDE SEQUENCE [LARGE SCALE GENOMIC DNA]</scope>
    <source>
        <tissue evidence="3">Nenye</tissue>
    </source>
</reference>
<accession>A0ABD2ZWN4</accession>
<evidence type="ECO:0008006" key="6">
    <source>
        <dbReference type="Google" id="ProtNLM"/>
    </source>
</evidence>
<comment type="caution">
    <text evidence="3">The sequence shown here is derived from an EMBL/GenBank/DDBJ whole genome shotgun (WGS) entry which is preliminary data.</text>
</comment>